<dbReference type="InterPro" id="IPR035952">
    <property type="entry name" value="Rhomboid-like_sf"/>
</dbReference>
<dbReference type="EC" id="3.4.21.-" evidence="9"/>
<comment type="subcellular location">
    <subcellularLocation>
        <location evidence="1">Membrane</location>
        <topology evidence="1">Multi-pass membrane protein</topology>
    </subcellularLocation>
</comment>
<dbReference type="Proteomes" id="UP001589738">
    <property type="component" value="Unassembled WGS sequence"/>
</dbReference>
<evidence type="ECO:0000313" key="10">
    <source>
        <dbReference type="Proteomes" id="UP001589738"/>
    </source>
</evidence>
<comment type="caution">
    <text evidence="9">The sequence shown here is derived from an EMBL/GenBank/DDBJ whole genome shotgun (WGS) entry which is preliminary data.</text>
</comment>
<feature type="transmembrane region" description="Helical" evidence="7">
    <location>
        <begin position="154"/>
        <end position="172"/>
    </location>
</feature>
<dbReference type="SUPFAM" id="SSF144091">
    <property type="entry name" value="Rhomboid-like"/>
    <property type="match status" value="1"/>
</dbReference>
<keyword evidence="3 7" id="KW-0812">Transmembrane</keyword>
<feature type="domain" description="Peptidase S54 rhomboid" evidence="8">
    <location>
        <begin position="56"/>
        <end position="191"/>
    </location>
</feature>
<dbReference type="InterPro" id="IPR022764">
    <property type="entry name" value="Peptidase_S54_rhomboid_dom"/>
</dbReference>
<keyword evidence="4 9" id="KW-0378">Hydrolase</keyword>
<feature type="transmembrane region" description="Helical" evidence="7">
    <location>
        <begin position="12"/>
        <end position="38"/>
    </location>
</feature>
<dbReference type="PANTHER" id="PTHR43731:SF14">
    <property type="entry name" value="PRESENILIN-ASSOCIATED RHOMBOID-LIKE PROTEIN, MITOCHONDRIAL"/>
    <property type="match status" value="1"/>
</dbReference>
<feature type="transmembrane region" description="Helical" evidence="7">
    <location>
        <begin position="96"/>
        <end position="115"/>
    </location>
</feature>
<dbReference type="GO" id="GO:0006508">
    <property type="term" value="P:proteolysis"/>
    <property type="evidence" value="ECO:0007669"/>
    <property type="project" value="UniProtKB-KW"/>
</dbReference>
<evidence type="ECO:0000256" key="5">
    <source>
        <dbReference type="ARBA" id="ARBA00022989"/>
    </source>
</evidence>
<dbReference type="Gene3D" id="1.20.1540.10">
    <property type="entry name" value="Rhomboid-like"/>
    <property type="match status" value="1"/>
</dbReference>
<evidence type="ECO:0000259" key="8">
    <source>
        <dbReference type="Pfam" id="PF01694"/>
    </source>
</evidence>
<feature type="transmembrane region" description="Helical" evidence="7">
    <location>
        <begin position="58"/>
        <end position="84"/>
    </location>
</feature>
<evidence type="ECO:0000256" key="1">
    <source>
        <dbReference type="ARBA" id="ARBA00004141"/>
    </source>
</evidence>
<evidence type="ECO:0000256" key="3">
    <source>
        <dbReference type="ARBA" id="ARBA00022692"/>
    </source>
</evidence>
<dbReference type="RefSeq" id="WP_160549391.1">
    <property type="nucleotide sequence ID" value="NZ_JBHLUU010000010.1"/>
</dbReference>
<sequence length="240" mass="26790">MFIRTESFKDFTRYYPIITGIVFIHIVLYLLIVLPFFPGGLIFERLAGVNLYIMEGELWRLVTPIFLHSGFPHLLFNSFSLVLFGPGLEHILGRKSFITLYLSTGILANLATLFLKPLTYTHVGSSGAIFGLFGIYLAMIFFRKEMLSRENTQVVLAIVVIGVIMTFVNANVNVTAHIFGLLAGLILGSFAIERGRELTSSFQRITKRTLHSSGGPKKWSPTSIMLAVLIFLALIGLLSR</sequence>
<proteinExistence type="inferred from homology"/>
<reference evidence="9 10" key="1">
    <citation type="submission" date="2024-09" db="EMBL/GenBank/DDBJ databases">
        <authorList>
            <person name="Sun Q."/>
            <person name="Mori K."/>
        </authorList>
    </citation>
    <scope>NUCLEOTIDE SEQUENCE [LARGE SCALE GENOMIC DNA]</scope>
    <source>
        <strain evidence="9 10">CGMCC 1.9126</strain>
    </source>
</reference>
<evidence type="ECO:0000256" key="4">
    <source>
        <dbReference type="ARBA" id="ARBA00022801"/>
    </source>
</evidence>
<keyword evidence="6 7" id="KW-0472">Membrane</keyword>
<gene>
    <name evidence="9" type="ORF">ACFFHF_02055</name>
</gene>
<keyword evidence="9" id="KW-0645">Protease</keyword>
<feature type="transmembrane region" description="Helical" evidence="7">
    <location>
        <begin position="219"/>
        <end position="238"/>
    </location>
</feature>
<protein>
    <submittedName>
        <fullName evidence="9">Rhomboid family intramembrane serine protease</fullName>
        <ecNumber evidence="9">3.4.21.-</ecNumber>
    </submittedName>
</protein>
<name>A0ABV6KQK6_9BACI</name>
<keyword evidence="5 7" id="KW-1133">Transmembrane helix</keyword>
<dbReference type="PANTHER" id="PTHR43731">
    <property type="entry name" value="RHOMBOID PROTEASE"/>
    <property type="match status" value="1"/>
</dbReference>
<evidence type="ECO:0000256" key="7">
    <source>
        <dbReference type="SAM" id="Phobius"/>
    </source>
</evidence>
<dbReference type="EMBL" id="JBHLUU010000010">
    <property type="protein sequence ID" value="MFC0474091.1"/>
    <property type="molecule type" value="Genomic_DNA"/>
</dbReference>
<evidence type="ECO:0000256" key="2">
    <source>
        <dbReference type="ARBA" id="ARBA00009045"/>
    </source>
</evidence>
<dbReference type="Pfam" id="PF01694">
    <property type="entry name" value="Rhomboid"/>
    <property type="match status" value="1"/>
</dbReference>
<feature type="transmembrane region" description="Helical" evidence="7">
    <location>
        <begin position="121"/>
        <end position="142"/>
    </location>
</feature>
<organism evidence="9 10">
    <name type="scientific">Robertmurraya beringensis</name>
    <dbReference type="NCBI Taxonomy" id="641660"/>
    <lineage>
        <taxon>Bacteria</taxon>
        <taxon>Bacillati</taxon>
        <taxon>Bacillota</taxon>
        <taxon>Bacilli</taxon>
        <taxon>Bacillales</taxon>
        <taxon>Bacillaceae</taxon>
        <taxon>Robertmurraya</taxon>
    </lineage>
</organism>
<accession>A0ABV6KQK6</accession>
<evidence type="ECO:0000313" key="9">
    <source>
        <dbReference type="EMBL" id="MFC0474091.1"/>
    </source>
</evidence>
<dbReference type="GO" id="GO:0008233">
    <property type="term" value="F:peptidase activity"/>
    <property type="evidence" value="ECO:0007669"/>
    <property type="project" value="UniProtKB-KW"/>
</dbReference>
<dbReference type="InterPro" id="IPR050925">
    <property type="entry name" value="Rhomboid_protease_S54"/>
</dbReference>
<keyword evidence="10" id="KW-1185">Reference proteome</keyword>
<evidence type="ECO:0000256" key="6">
    <source>
        <dbReference type="ARBA" id="ARBA00023136"/>
    </source>
</evidence>
<comment type="similarity">
    <text evidence="2">Belongs to the peptidase S54 family.</text>
</comment>